<dbReference type="Pfam" id="PF01323">
    <property type="entry name" value="DSBA"/>
    <property type="match status" value="1"/>
</dbReference>
<dbReference type="InterPro" id="IPR036249">
    <property type="entry name" value="Thioredoxin-like_sf"/>
</dbReference>
<organism evidence="2 3">
    <name type="scientific">Streptomyces finlayi</name>
    <dbReference type="NCBI Taxonomy" id="67296"/>
    <lineage>
        <taxon>Bacteria</taxon>
        <taxon>Bacillati</taxon>
        <taxon>Actinomycetota</taxon>
        <taxon>Actinomycetes</taxon>
        <taxon>Kitasatosporales</taxon>
        <taxon>Streptomycetaceae</taxon>
        <taxon>Streptomyces</taxon>
    </lineage>
</organism>
<dbReference type="CDD" id="cd03024">
    <property type="entry name" value="DsbA_FrnE"/>
    <property type="match status" value="1"/>
</dbReference>
<reference evidence="2" key="2">
    <citation type="submission" date="2020-09" db="EMBL/GenBank/DDBJ databases">
        <authorList>
            <person name="Sun Q."/>
            <person name="Ohkuma M."/>
        </authorList>
    </citation>
    <scope>NUCLEOTIDE SEQUENCE</scope>
    <source>
        <strain evidence="2">JCM 4637</strain>
    </source>
</reference>
<comment type="caution">
    <text evidence="2">The sequence shown here is derived from an EMBL/GenBank/DDBJ whole genome shotgun (WGS) entry which is preliminary data.</text>
</comment>
<proteinExistence type="predicted"/>
<accession>A0A919CEQ4</accession>
<dbReference type="EMBL" id="BMVC01000020">
    <property type="protein sequence ID" value="GHD13661.1"/>
    <property type="molecule type" value="Genomic_DNA"/>
</dbReference>
<name>A0A919CEQ4_9ACTN</name>
<dbReference type="PANTHER" id="PTHR13887:SF41">
    <property type="entry name" value="THIOREDOXIN SUPERFAMILY PROTEIN"/>
    <property type="match status" value="1"/>
</dbReference>
<reference evidence="2" key="1">
    <citation type="journal article" date="2014" name="Int. J. Syst. Evol. Microbiol.">
        <title>Complete genome sequence of Corynebacterium casei LMG S-19264T (=DSM 44701T), isolated from a smear-ripened cheese.</title>
        <authorList>
            <consortium name="US DOE Joint Genome Institute (JGI-PGF)"/>
            <person name="Walter F."/>
            <person name="Albersmeier A."/>
            <person name="Kalinowski J."/>
            <person name="Ruckert C."/>
        </authorList>
    </citation>
    <scope>NUCLEOTIDE SEQUENCE</scope>
    <source>
        <strain evidence="2">JCM 4637</strain>
    </source>
</reference>
<dbReference type="Proteomes" id="UP000638353">
    <property type="component" value="Unassembled WGS sequence"/>
</dbReference>
<feature type="domain" description="DSBA-like thioredoxin" evidence="1">
    <location>
        <begin position="3"/>
        <end position="203"/>
    </location>
</feature>
<dbReference type="InterPro" id="IPR001853">
    <property type="entry name" value="DSBA-like_thioredoxin_dom"/>
</dbReference>
<dbReference type="PANTHER" id="PTHR13887">
    <property type="entry name" value="GLUTATHIONE S-TRANSFERASE KAPPA"/>
    <property type="match status" value="1"/>
</dbReference>
<dbReference type="SUPFAM" id="SSF52833">
    <property type="entry name" value="Thioredoxin-like"/>
    <property type="match status" value="1"/>
</dbReference>
<dbReference type="Gene3D" id="3.40.30.10">
    <property type="entry name" value="Glutaredoxin"/>
    <property type="match status" value="1"/>
</dbReference>
<protein>
    <submittedName>
        <fullName evidence="2">Polyketide synthase</fullName>
    </submittedName>
</protein>
<gene>
    <name evidence="2" type="primary">frnE</name>
    <name evidence="2" type="ORF">GCM10010334_72050</name>
</gene>
<evidence type="ECO:0000313" key="2">
    <source>
        <dbReference type="EMBL" id="GHD13661.1"/>
    </source>
</evidence>
<dbReference type="AlphaFoldDB" id="A0A919CEQ4"/>
<evidence type="ECO:0000259" key="1">
    <source>
        <dbReference type="Pfam" id="PF01323"/>
    </source>
</evidence>
<dbReference type="RefSeq" id="WP_189828538.1">
    <property type="nucleotide sequence ID" value="NZ_BMVC01000020.1"/>
</dbReference>
<sequence>MRVEVFSDIACPWCYVGQVRFERALSEYAGMHGTTVLHCPYQLNPGLPEEPQPLLDYYVHRYGTAFRDRQAAVADVASTEGLKLHLQRALAVNTFTAHRLLWLAEHEYGAATQRDVKHALMRTYLTDGGDTADRETLAALAAQAGMDRDRVRTALAGDTGAAEVREGLRLAQDLGIRSVPTFVFDGRYIAQGAQDVAVFRRVLEQLRAEGQTAGSERVAPVCAKGARTA</sequence>
<evidence type="ECO:0000313" key="3">
    <source>
        <dbReference type="Proteomes" id="UP000638353"/>
    </source>
</evidence>
<dbReference type="GO" id="GO:0016491">
    <property type="term" value="F:oxidoreductase activity"/>
    <property type="evidence" value="ECO:0007669"/>
    <property type="project" value="InterPro"/>
</dbReference>